<comment type="similarity">
    <text evidence="1 6">Belongs to the universal ribosomal protein uL1 family.</text>
</comment>
<dbReference type="PANTHER" id="PTHR36427:SF3">
    <property type="entry name" value="LARGE RIBOSOMAL SUBUNIT PROTEIN UL1M"/>
    <property type="match status" value="1"/>
</dbReference>
<organism evidence="7 8">
    <name type="scientific">Candidatus Collierbacteria bacterium CG22_combo_CG10-13_8_21_14_all_43_12</name>
    <dbReference type="NCBI Taxonomy" id="1974537"/>
    <lineage>
        <taxon>Bacteria</taxon>
        <taxon>Candidatus Collieribacteriota</taxon>
    </lineage>
</organism>
<keyword evidence="2" id="KW-0678">Repressor</keyword>
<comment type="caution">
    <text evidence="7">The sequence shown here is derived from an EMBL/GenBank/DDBJ whole genome shotgun (WGS) entry which is preliminary data.</text>
</comment>
<evidence type="ECO:0000256" key="1">
    <source>
        <dbReference type="ARBA" id="ARBA00010531"/>
    </source>
</evidence>
<dbReference type="Gene3D" id="3.30.190.20">
    <property type="match status" value="2"/>
</dbReference>
<evidence type="ECO:0000256" key="5">
    <source>
        <dbReference type="ARBA" id="ARBA00023274"/>
    </source>
</evidence>
<dbReference type="InterPro" id="IPR016095">
    <property type="entry name" value="Ribosomal_uL1_3-a/b-sand"/>
</dbReference>
<dbReference type="EMBL" id="PCTR01000132">
    <property type="protein sequence ID" value="PIP85398.1"/>
    <property type="molecule type" value="Genomic_DNA"/>
</dbReference>
<evidence type="ECO:0000256" key="2">
    <source>
        <dbReference type="ARBA" id="ARBA00022491"/>
    </source>
</evidence>
<dbReference type="PANTHER" id="PTHR36427">
    <property type="entry name" value="54S RIBOSOMAL PROTEIN L1, MITOCHONDRIAL"/>
    <property type="match status" value="1"/>
</dbReference>
<evidence type="ECO:0000256" key="3">
    <source>
        <dbReference type="ARBA" id="ARBA00022845"/>
    </source>
</evidence>
<dbReference type="AlphaFoldDB" id="A0A2H0DU59"/>
<gene>
    <name evidence="7" type="ORF">COW83_04470</name>
</gene>
<dbReference type="Proteomes" id="UP000231136">
    <property type="component" value="Unassembled WGS sequence"/>
</dbReference>
<dbReference type="SUPFAM" id="SSF56808">
    <property type="entry name" value="Ribosomal protein L1"/>
    <property type="match status" value="1"/>
</dbReference>
<dbReference type="CDD" id="cd00403">
    <property type="entry name" value="Ribosomal_L1"/>
    <property type="match status" value="1"/>
</dbReference>
<protein>
    <recommendedName>
        <fullName evidence="6">Ribosomal protein</fullName>
    </recommendedName>
</protein>
<name>A0A2H0DU59_9BACT</name>
<keyword evidence="5 6" id="KW-0687">Ribonucleoprotein</keyword>
<dbReference type="InterPro" id="IPR028364">
    <property type="entry name" value="Ribosomal_uL1/biogenesis"/>
</dbReference>
<keyword evidence="4 6" id="KW-0689">Ribosomal protein</keyword>
<dbReference type="Pfam" id="PF00687">
    <property type="entry name" value="Ribosomal_L1"/>
    <property type="match status" value="1"/>
</dbReference>
<dbReference type="GO" id="GO:0005840">
    <property type="term" value="C:ribosome"/>
    <property type="evidence" value="ECO:0007669"/>
    <property type="project" value="UniProtKB-KW"/>
</dbReference>
<accession>A0A2H0DU59</accession>
<keyword evidence="3" id="KW-0810">Translation regulation</keyword>
<dbReference type="GO" id="GO:0006417">
    <property type="term" value="P:regulation of translation"/>
    <property type="evidence" value="ECO:0007669"/>
    <property type="project" value="UniProtKB-KW"/>
</dbReference>
<dbReference type="Gene3D" id="3.40.50.790">
    <property type="match status" value="2"/>
</dbReference>
<dbReference type="InterPro" id="IPR023674">
    <property type="entry name" value="Ribosomal_uL1-like"/>
</dbReference>
<dbReference type="InterPro" id="IPR023673">
    <property type="entry name" value="Ribosomal_uL1_CS"/>
</dbReference>
<sequence length="294" mass="32202">MTKINWKELYSDLPTHVADALREARLKPEQIVAKEDGELMAINGITEKDVDSIRLLYNAETIKDAVATSVGVDPRVDPKSIKDEKSPFAVKKPLPPKKRGKKYKMMAKEIKKDEMYSIEDAVAKLQKISQNSKLKTVELTINTRETGLRGELKLPHSTGKELKIAIFSDQVAKDVEAGKINFSILLATPADMPKLARLAKILGPKGLMPNPKSGTVTENPEKRAADLAAGGTLPYKTEAKFPIIHLALGKSTQDAKDLAENISEALKAIGATRIKNAYLSCTHTPSMKLHLGTL</sequence>
<evidence type="ECO:0000256" key="4">
    <source>
        <dbReference type="ARBA" id="ARBA00022980"/>
    </source>
</evidence>
<reference evidence="7 8" key="1">
    <citation type="submission" date="2017-09" db="EMBL/GenBank/DDBJ databases">
        <title>Depth-based differentiation of microbial function through sediment-hosted aquifers and enrichment of novel symbionts in the deep terrestrial subsurface.</title>
        <authorList>
            <person name="Probst A.J."/>
            <person name="Ladd B."/>
            <person name="Jarett J.K."/>
            <person name="Geller-Mcgrath D.E."/>
            <person name="Sieber C.M."/>
            <person name="Emerson J.B."/>
            <person name="Anantharaman K."/>
            <person name="Thomas B.C."/>
            <person name="Malmstrom R."/>
            <person name="Stieglmeier M."/>
            <person name="Klingl A."/>
            <person name="Woyke T."/>
            <person name="Ryan C.M."/>
            <person name="Banfield J.F."/>
        </authorList>
    </citation>
    <scope>NUCLEOTIDE SEQUENCE [LARGE SCALE GENOMIC DNA]</scope>
    <source>
        <strain evidence="7">CG22_combo_CG10-13_8_21_14_all_43_12</strain>
    </source>
</reference>
<evidence type="ECO:0000313" key="8">
    <source>
        <dbReference type="Proteomes" id="UP000231136"/>
    </source>
</evidence>
<evidence type="ECO:0000313" key="7">
    <source>
        <dbReference type="EMBL" id="PIP85398.1"/>
    </source>
</evidence>
<proteinExistence type="inferred from homology"/>
<dbReference type="GO" id="GO:1990904">
    <property type="term" value="C:ribonucleoprotein complex"/>
    <property type="evidence" value="ECO:0007669"/>
    <property type="project" value="UniProtKB-KW"/>
</dbReference>
<dbReference type="PROSITE" id="PS01199">
    <property type="entry name" value="RIBOSOMAL_L1"/>
    <property type="match status" value="1"/>
</dbReference>
<evidence type="ECO:0000256" key="6">
    <source>
        <dbReference type="RuleBase" id="RU000659"/>
    </source>
</evidence>